<sequence length="95" mass="10983">MRISIDDDVAVLTEQLRALQDLGQRSTVDDEQIYDLSIRWGTAMAGRLRRLVYYHTRGLLDDDAERRFAVVCDELRDVADLVERFDLARPDLTAE</sequence>
<proteinExistence type="predicted"/>
<accession>A0A9X7INE2</accession>
<dbReference type="RefSeq" id="WP_046282908.1">
    <property type="nucleotide sequence ID" value="NZ_CP092430.2"/>
</dbReference>
<name>A0A9X7INE2_9MYCO</name>
<dbReference type="EMBL" id="PUEV01000051">
    <property type="protein sequence ID" value="PQM52213.1"/>
    <property type="molecule type" value="Genomic_DNA"/>
</dbReference>
<protein>
    <submittedName>
        <fullName evidence="1">Uncharacterized protein</fullName>
    </submittedName>
</protein>
<organism evidence="1 2">
    <name type="scientific">Mycolicibacter virginiensis</name>
    <dbReference type="NCBI Taxonomy" id="1795032"/>
    <lineage>
        <taxon>Bacteria</taxon>
        <taxon>Bacillati</taxon>
        <taxon>Actinomycetota</taxon>
        <taxon>Actinomycetes</taxon>
        <taxon>Mycobacteriales</taxon>
        <taxon>Mycobacteriaceae</taxon>
        <taxon>Mycolicibacter</taxon>
    </lineage>
</organism>
<gene>
    <name evidence="1" type="ORF">C5U48_11160</name>
</gene>
<reference evidence="1 2" key="1">
    <citation type="submission" date="2018-02" db="EMBL/GenBank/DDBJ databases">
        <title>Draft genome sequence of Mycobacterium virginiense isolated from mud of a swine farm in Japan.</title>
        <authorList>
            <person name="Ohya K."/>
        </authorList>
    </citation>
    <scope>NUCLEOTIDE SEQUENCE [LARGE SCALE GENOMIC DNA]</scope>
    <source>
        <strain evidence="1 2">GF75</strain>
    </source>
</reference>
<comment type="caution">
    <text evidence="1">The sequence shown here is derived from an EMBL/GenBank/DDBJ whole genome shotgun (WGS) entry which is preliminary data.</text>
</comment>
<keyword evidence="2" id="KW-1185">Reference proteome</keyword>
<evidence type="ECO:0000313" key="2">
    <source>
        <dbReference type="Proteomes" id="UP000237911"/>
    </source>
</evidence>
<evidence type="ECO:0000313" key="1">
    <source>
        <dbReference type="EMBL" id="PQM52213.1"/>
    </source>
</evidence>
<dbReference type="Proteomes" id="UP000237911">
    <property type="component" value="Unassembled WGS sequence"/>
</dbReference>
<dbReference type="AlphaFoldDB" id="A0A9X7INE2"/>